<keyword evidence="2" id="KW-0596">Phosphopantetheine</keyword>
<sequence length="580" mass="64744">MSLGELLETCRSRRIELWSEAGRLRYRAPQGALDAGLAERLRAEREALLEHLEGGPGWRAEPDLAHQSFPLTPVQAAYVLGRQAAFDYGGNACQLYAEYDWPADTDPARLEAAWNAMVERHPMLRAVIEDNAWQRVLPEVPWQRLTVHACAGLDEAAFQAHLERVRERLDHACAALDQWPVLRPELSIGRDACVLHCSVDFTLVDYASLQLLLGEWRRRYLDPQWTAEPLEATFRDYVGVEQRRRQSPAWQRDRDWWLARLDALPGRPDLPLRAQPDTRSTRFRHFHARLDEAAWQALGARAGEHGLSAAGVALAAFAETIGRWSQAPAFCLNLTVLNRPPLHPQLAQVLGDFTALSLLAVDSRHGDSFVERARRIGEQMFDDLDHPTFSGVDLLRELARRRGRGADLMPVVFTSGIGSVQRLLGDGEAPRAPRYMISQTPQVWLDCQVTDQFGGLEIGWDVRLGLFPEGQAEAMFDDFVGLLRRLAQSPRAWTDGDATEPVEAPPQALPGSARSIAAGFAERALLTPDATAIHDAAGSYSYRQVAQHASALRRVLEAHGAGRGRRVAVMLPKAPRNWSR</sequence>
<dbReference type="PANTHER" id="PTHR45527:SF10">
    <property type="entry name" value="PYOCHELIN SYNTHASE PCHF"/>
    <property type="match status" value="1"/>
</dbReference>
<dbReference type="SUPFAM" id="SSF56801">
    <property type="entry name" value="Acetyl-CoA synthetase-like"/>
    <property type="match status" value="1"/>
</dbReference>
<dbReference type="GO" id="GO:0043041">
    <property type="term" value="P:amino acid activation for nonribosomal peptide biosynthetic process"/>
    <property type="evidence" value="ECO:0007669"/>
    <property type="project" value="TreeGrafter"/>
</dbReference>
<evidence type="ECO:0000256" key="3">
    <source>
        <dbReference type="ARBA" id="ARBA00022553"/>
    </source>
</evidence>
<evidence type="ECO:0000256" key="2">
    <source>
        <dbReference type="ARBA" id="ARBA00022450"/>
    </source>
</evidence>
<dbReference type="AlphaFoldDB" id="A0A5E5R5W7"/>
<dbReference type="Pfam" id="PF18563">
    <property type="entry name" value="TubC_N"/>
    <property type="match status" value="1"/>
</dbReference>
<evidence type="ECO:0000256" key="1">
    <source>
        <dbReference type="ARBA" id="ARBA00001957"/>
    </source>
</evidence>
<dbReference type="Gene3D" id="1.10.10.1830">
    <property type="entry name" value="Non-ribosomal peptide synthase, adenylation domain"/>
    <property type="match status" value="1"/>
</dbReference>
<dbReference type="Pfam" id="PF00668">
    <property type="entry name" value="Condensation"/>
    <property type="match status" value="1"/>
</dbReference>
<dbReference type="InterPro" id="IPR041464">
    <property type="entry name" value="TubC_N"/>
</dbReference>
<dbReference type="FunFam" id="3.30.559.10:FF:000023">
    <property type="entry name" value="Non-ribosomal peptide synthetase"/>
    <property type="match status" value="1"/>
</dbReference>
<dbReference type="GO" id="GO:0031177">
    <property type="term" value="F:phosphopantetheine binding"/>
    <property type="evidence" value="ECO:0007669"/>
    <property type="project" value="TreeGrafter"/>
</dbReference>
<evidence type="ECO:0000256" key="4">
    <source>
        <dbReference type="ARBA" id="ARBA00022598"/>
    </source>
</evidence>
<dbReference type="InterPro" id="IPR000873">
    <property type="entry name" value="AMP-dep_synth/lig_dom"/>
</dbReference>
<dbReference type="FunFam" id="3.30.559.30:FF:000006">
    <property type="entry name" value="Yersiniabactin polyketide/non-ribosomal peptide synthetase"/>
    <property type="match status" value="1"/>
</dbReference>
<dbReference type="InterPro" id="IPR044894">
    <property type="entry name" value="TubC_N_sf"/>
</dbReference>
<feature type="domain" description="TubC N-terminal docking" evidence="8">
    <location>
        <begin position="5"/>
        <end position="53"/>
    </location>
</feature>
<dbReference type="EMBL" id="LR700248">
    <property type="protein sequence ID" value="VVH83160.1"/>
    <property type="molecule type" value="Genomic_DNA"/>
</dbReference>
<dbReference type="SUPFAM" id="SSF52777">
    <property type="entry name" value="CoA-dependent acyltransferases"/>
    <property type="match status" value="2"/>
</dbReference>
<evidence type="ECO:0000259" key="8">
    <source>
        <dbReference type="Pfam" id="PF18563"/>
    </source>
</evidence>
<gene>
    <name evidence="9" type="primary">mbtB_2</name>
    <name evidence="9" type="ORF">TUEID40_04355</name>
</gene>
<dbReference type="InterPro" id="IPR042099">
    <property type="entry name" value="ANL_N_sf"/>
</dbReference>
<dbReference type="GO" id="GO:0005737">
    <property type="term" value="C:cytoplasm"/>
    <property type="evidence" value="ECO:0007669"/>
    <property type="project" value="TreeGrafter"/>
</dbReference>
<comment type="similarity">
    <text evidence="5">Belongs to the NRP synthetase family.</text>
</comment>
<feature type="domain" description="Condensation" evidence="7">
    <location>
        <begin position="68"/>
        <end position="491"/>
    </location>
</feature>
<dbReference type="InterPro" id="IPR057737">
    <property type="entry name" value="Condensation_MtbB-like"/>
</dbReference>
<dbReference type="CDD" id="cd19535">
    <property type="entry name" value="Cyc_NRPS"/>
    <property type="match status" value="1"/>
</dbReference>
<protein>
    <submittedName>
        <fullName evidence="9">Phenyloxazoline synthase MbtB</fullName>
        <ecNumber evidence="9">6.3.2.-</ecNumber>
    </submittedName>
</protein>
<keyword evidence="4 9" id="KW-0436">Ligase</keyword>
<organism evidence="9">
    <name type="scientific">Pseudomonas aeruginosa</name>
    <dbReference type="NCBI Taxonomy" id="287"/>
    <lineage>
        <taxon>Bacteria</taxon>
        <taxon>Pseudomonadati</taxon>
        <taxon>Pseudomonadota</taxon>
        <taxon>Gammaproteobacteria</taxon>
        <taxon>Pseudomonadales</taxon>
        <taxon>Pseudomonadaceae</taxon>
        <taxon>Pseudomonas</taxon>
    </lineage>
</organism>
<dbReference type="Gene3D" id="3.30.559.10">
    <property type="entry name" value="Chloramphenicol acetyltransferase-like domain"/>
    <property type="match status" value="1"/>
</dbReference>
<dbReference type="Gene3D" id="3.30.559.30">
    <property type="entry name" value="Nonribosomal peptide synthetase, condensation domain"/>
    <property type="match status" value="1"/>
</dbReference>
<evidence type="ECO:0000313" key="9">
    <source>
        <dbReference type="EMBL" id="VVH83160.1"/>
    </source>
</evidence>
<dbReference type="GO" id="GO:0000036">
    <property type="term" value="F:acyl carrier activity"/>
    <property type="evidence" value="ECO:0007669"/>
    <property type="project" value="TreeGrafter"/>
</dbReference>
<dbReference type="Gene3D" id="3.40.50.12780">
    <property type="entry name" value="N-terminal domain of ligase-like"/>
    <property type="match status" value="1"/>
</dbReference>
<feature type="domain" description="AMP-dependent synthetase/ligase" evidence="6">
    <location>
        <begin position="520"/>
        <end position="575"/>
    </location>
</feature>
<dbReference type="EC" id="6.3.2.-" evidence="9"/>
<proteinExistence type="inferred from homology"/>
<comment type="cofactor">
    <cofactor evidence="1">
        <name>pantetheine 4'-phosphate</name>
        <dbReference type="ChEBI" id="CHEBI:47942"/>
    </cofactor>
</comment>
<evidence type="ECO:0000259" key="6">
    <source>
        <dbReference type="Pfam" id="PF00501"/>
    </source>
</evidence>
<dbReference type="Pfam" id="PF00501">
    <property type="entry name" value="AMP-binding"/>
    <property type="match status" value="1"/>
</dbReference>
<evidence type="ECO:0000259" key="7">
    <source>
        <dbReference type="Pfam" id="PF00668"/>
    </source>
</evidence>
<dbReference type="InterPro" id="IPR023213">
    <property type="entry name" value="CAT-like_dom_sf"/>
</dbReference>
<accession>A0A5E5R5W7</accession>
<evidence type="ECO:0000256" key="5">
    <source>
        <dbReference type="ARBA" id="ARBA00029454"/>
    </source>
</evidence>
<dbReference type="GO" id="GO:0016874">
    <property type="term" value="F:ligase activity"/>
    <property type="evidence" value="ECO:0007669"/>
    <property type="project" value="UniProtKB-KW"/>
</dbReference>
<keyword evidence="3" id="KW-0597">Phosphoprotein</keyword>
<dbReference type="GO" id="GO:0044550">
    <property type="term" value="P:secondary metabolite biosynthetic process"/>
    <property type="evidence" value="ECO:0007669"/>
    <property type="project" value="TreeGrafter"/>
</dbReference>
<dbReference type="InterPro" id="IPR001242">
    <property type="entry name" value="Condensation_dom"/>
</dbReference>
<name>A0A5E5R5W7_PSEAI</name>
<reference evidence="9" key="1">
    <citation type="submission" date="2019-09" db="EMBL/GenBank/DDBJ databases">
        <authorList>
            <person name="Gross C."/>
            <person name="Bohn E."/>
        </authorList>
    </citation>
    <scope>NUCLEOTIDE SEQUENCE</scope>
    <source>
        <strain evidence="9">ID40</strain>
    </source>
</reference>
<dbReference type="PANTHER" id="PTHR45527">
    <property type="entry name" value="NONRIBOSOMAL PEPTIDE SYNTHETASE"/>
    <property type="match status" value="1"/>
</dbReference>